<evidence type="ECO:0000313" key="2">
    <source>
        <dbReference type="Proteomes" id="UP000319809"/>
    </source>
</evidence>
<dbReference type="KEGG" id="spol:FH971_16505"/>
<evidence type="ECO:0000313" key="1">
    <source>
        <dbReference type="EMBL" id="QDE32423.1"/>
    </source>
</evidence>
<dbReference type="Proteomes" id="UP000319809">
    <property type="component" value="Chromosome"/>
</dbReference>
<accession>A0A4Y5YIY5</accession>
<reference evidence="1 2" key="1">
    <citation type="submission" date="2019-06" db="EMBL/GenBank/DDBJ databases">
        <title>The genome of Shewanella sp. SM1901.</title>
        <authorList>
            <person name="Cha Q."/>
        </authorList>
    </citation>
    <scope>NUCLEOTIDE SEQUENCE [LARGE SCALE GENOMIC DNA]</scope>
    <source>
        <strain evidence="1 2">SM1901</strain>
    </source>
</reference>
<protein>
    <submittedName>
        <fullName evidence="1">Uncharacterized protein</fullName>
    </submittedName>
</protein>
<gene>
    <name evidence="1" type="ORF">FH971_16505</name>
</gene>
<dbReference type="RefSeq" id="WP_140235062.1">
    <property type="nucleotide sequence ID" value="NZ_CP041036.1"/>
</dbReference>
<organism evidence="1 2">
    <name type="scientific">Shewanella polaris</name>
    <dbReference type="NCBI Taxonomy" id="2588449"/>
    <lineage>
        <taxon>Bacteria</taxon>
        <taxon>Pseudomonadati</taxon>
        <taxon>Pseudomonadota</taxon>
        <taxon>Gammaproteobacteria</taxon>
        <taxon>Alteromonadales</taxon>
        <taxon>Shewanellaceae</taxon>
        <taxon>Shewanella</taxon>
    </lineage>
</organism>
<sequence length="64" mass="7458">MQEKWWVCSDSPNTDLTCAALRIAFESQYEALRYSCFSLGLKVIKEVYLKQRVENKTPQLVISK</sequence>
<keyword evidence="2" id="KW-1185">Reference proteome</keyword>
<dbReference type="AlphaFoldDB" id="A0A4Y5YIY5"/>
<name>A0A4Y5YIY5_9GAMM</name>
<proteinExistence type="predicted"/>
<dbReference type="EMBL" id="CP041036">
    <property type="protein sequence ID" value="QDE32423.1"/>
    <property type="molecule type" value="Genomic_DNA"/>
</dbReference>